<dbReference type="Pfam" id="PF00248">
    <property type="entry name" value="Aldo_ket_red"/>
    <property type="match status" value="1"/>
</dbReference>
<dbReference type="SUPFAM" id="SSF51430">
    <property type="entry name" value="NAD(P)-linked oxidoreductase"/>
    <property type="match status" value="1"/>
</dbReference>
<dbReference type="InterPro" id="IPR036812">
    <property type="entry name" value="NAD(P)_OxRdtase_dom_sf"/>
</dbReference>
<dbReference type="InterPro" id="IPR018170">
    <property type="entry name" value="Aldo/ket_reductase_CS"/>
</dbReference>
<dbReference type="PANTHER" id="PTHR11732">
    <property type="entry name" value="ALDO/KETO REDUCTASE"/>
    <property type="match status" value="1"/>
</dbReference>
<keyword evidence="3" id="KW-1185">Reference proteome</keyword>
<dbReference type="PROSITE" id="PS00063">
    <property type="entry name" value="ALDOKETO_REDUCTASE_3"/>
    <property type="match status" value="1"/>
</dbReference>
<dbReference type="Proteomes" id="UP001642540">
    <property type="component" value="Unassembled WGS sequence"/>
</dbReference>
<accession>A0ABP1RWF3</accession>
<evidence type="ECO:0000259" key="1">
    <source>
        <dbReference type="Pfam" id="PF00248"/>
    </source>
</evidence>
<dbReference type="InterPro" id="IPR020471">
    <property type="entry name" value="AKR"/>
</dbReference>
<feature type="domain" description="NADP-dependent oxidoreductase" evidence="1">
    <location>
        <begin position="26"/>
        <end position="299"/>
    </location>
</feature>
<evidence type="ECO:0000313" key="2">
    <source>
        <dbReference type="EMBL" id="CAL8137562.1"/>
    </source>
</evidence>
<protein>
    <recommendedName>
        <fullName evidence="1">NADP-dependent oxidoreductase domain-containing protein</fullName>
    </recommendedName>
</protein>
<dbReference type="PROSITE" id="PS00798">
    <property type="entry name" value="ALDOKETO_REDUCTASE_1"/>
    <property type="match status" value="1"/>
</dbReference>
<reference evidence="2 3" key="1">
    <citation type="submission" date="2024-08" db="EMBL/GenBank/DDBJ databases">
        <authorList>
            <person name="Cucini C."/>
            <person name="Frati F."/>
        </authorList>
    </citation>
    <scope>NUCLEOTIDE SEQUENCE [LARGE SCALE GENOMIC DNA]</scope>
</reference>
<sequence>MSLKLSNGYNMPLVGLGCSVFPEPPSVVEKAVETALEIGYRHFDTATLYNTELHLGNAMRKAFDAGKVKREDLFIVTKLPQTAMAPERVSQFMDKALRDLQLEYVDLYLVHWPVGMLYRGNEKDMMPTDTEGNYLFDSSTDLEAVWREMEKLVESGRTKSIGLSNFNEKQIKRILKIAKIPPVNNQVELHAYLQQPQLREFCKNHGISLTAYFPLGGLSRKNYPAKLQITVAPKLLEDPIVLDLAKKYNLSPAQILLRFSTQLDVAIIPKSSNPTRLLENFQIMDFTIENEDLELLKTLDQGEPARSCFNWPG</sequence>
<name>A0ABP1RWF3_9HEXA</name>
<dbReference type="PROSITE" id="PS51257">
    <property type="entry name" value="PROKAR_LIPOPROTEIN"/>
    <property type="match status" value="1"/>
</dbReference>
<dbReference type="Gene3D" id="3.20.20.100">
    <property type="entry name" value="NADP-dependent oxidoreductase domain"/>
    <property type="match status" value="1"/>
</dbReference>
<dbReference type="InterPro" id="IPR023210">
    <property type="entry name" value="NADP_OxRdtase_dom"/>
</dbReference>
<gene>
    <name evidence="2" type="ORF">ODALV1_LOCUS26974</name>
</gene>
<dbReference type="PROSITE" id="PS00062">
    <property type="entry name" value="ALDOKETO_REDUCTASE_2"/>
    <property type="match status" value="1"/>
</dbReference>
<comment type="caution">
    <text evidence="2">The sequence shown here is derived from an EMBL/GenBank/DDBJ whole genome shotgun (WGS) entry which is preliminary data.</text>
</comment>
<evidence type="ECO:0000313" key="3">
    <source>
        <dbReference type="Proteomes" id="UP001642540"/>
    </source>
</evidence>
<dbReference type="PIRSF" id="PIRSF000097">
    <property type="entry name" value="AKR"/>
    <property type="match status" value="1"/>
</dbReference>
<dbReference type="EMBL" id="CAXLJM020000118">
    <property type="protein sequence ID" value="CAL8137562.1"/>
    <property type="molecule type" value="Genomic_DNA"/>
</dbReference>
<dbReference type="PRINTS" id="PR00069">
    <property type="entry name" value="ALDKETRDTASE"/>
</dbReference>
<organism evidence="2 3">
    <name type="scientific">Orchesella dallaii</name>
    <dbReference type="NCBI Taxonomy" id="48710"/>
    <lineage>
        <taxon>Eukaryota</taxon>
        <taxon>Metazoa</taxon>
        <taxon>Ecdysozoa</taxon>
        <taxon>Arthropoda</taxon>
        <taxon>Hexapoda</taxon>
        <taxon>Collembola</taxon>
        <taxon>Entomobryomorpha</taxon>
        <taxon>Entomobryoidea</taxon>
        <taxon>Orchesellidae</taxon>
        <taxon>Orchesellinae</taxon>
        <taxon>Orchesella</taxon>
    </lineage>
</organism>
<proteinExistence type="predicted"/>